<gene>
    <name evidence="2" type="ORF">GA0070215_104373</name>
</gene>
<keyword evidence="1" id="KW-0812">Transmembrane</keyword>
<dbReference type="EMBL" id="FMCV01000004">
    <property type="protein sequence ID" value="SCE93621.1"/>
    <property type="molecule type" value="Genomic_DNA"/>
</dbReference>
<evidence type="ECO:0000313" key="2">
    <source>
        <dbReference type="EMBL" id="SCE93621.1"/>
    </source>
</evidence>
<organism evidence="2 3">
    <name type="scientific">Micromonospora marina</name>
    <dbReference type="NCBI Taxonomy" id="307120"/>
    <lineage>
        <taxon>Bacteria</taxon>
        <taxon>Bacillati</taxon>
        <taxon>Actinomycetota</taxon>
        <taxon>Actinomycetes</taxon>
        <taxon>Micromonosporales</taxon>
        <taxon>Micromonosporaceae</taxon>
        <taxon>Micromonospora</taxon>
    </lineage>
</organism>
<reference evidence="3" key="1">
    <citation type="submission" date="2016-06" db="EMBL/GenBank/DDBJ databases">
        <authorList>
            <person name="Varghese N."/>
        </authorList>
    </citation>
    <scope>NUCLEOTIDE SEQUENCE [LARGE SCALE GENOMIC DNA]</scope>
    <source>
        <strain evidence="3">DSM 45555</strain>
    </source>
</reference>
<feature type="transmembrane region" description="Helical" evidence="1">
    <location>
        <begin position="43"/>
        <end position="63"/>
    </location>
</feature>
<dbReference type="Proteomes" id="UP000198551">
    <property type="component" value="Unassembled WGS sequence"/>
</dbReference>
<protein>
    <submittedName>
        <fullName evidence="2">Uncharacterized protein</fullName>
    </submittedName>
</protein>
<evidence type="ECO:0000256" key="1">
    <source>
        <dbReference type="SAM" id="Phobius"/>
    </source>
</evidence>
<dbReference type="AlphaFoldDB" id="A0A1C4WCI1"/>
<sequence length="64" mass="6728">MWGGLAVVAKTACTDLAGALVGVGWLVHAAWDAWYHRTGTVVPRGYALFDVGVGLTTLLAVLCR</sequence>
<accession>A0A1C4WCI1</accession>
<evidence type="ECO:0000313" key="3">
    <source>
        <dbReference type="Proteomes" id="UP000198551"/>
    </source>
</evidence>
<proteinExistence type="predicted"/>
<name>A0A1C4WCI1_9ACTN</name>
<keyword evidence="1" id="KW-0472">Membrane</keyword>
<feature type="transmembrane region" description="Helical" evidence="1">
    <location>
        <begin position="12"/>
        <end position="31"/>
    </location>
</feature>
<keyword evidence="1" id="KW-1133">Transmembrane helix</keyword>
<keyword evidence="3" id="KW-1185">Reference proteome</keyword>